<evidence type="ECO:0000256" key="1">
    <source>
        <dbReference type="ARBA" id="ARBA00022729"/>
    </source>
</evidence>
<dbReference type="SUPFAM" id="SSF52058">
    <property type="entry name" value="L domain-like"/>
    <property type="match status" value="1"/>
</dbReference>
<dbReference type="Pfam" id="PF24595">
    <property type="entry name" value="DUF7619"/>
    <property type="match status" value="1"/>
</dbReference>
<dbReference type="RefSeq" id="WP_151108005.1">
    <property type="nucleotide sequence ID" value="NZ_WAEM01000006.1"/>
</dbReference>
<gene>
    <name evidence="4" type="ORF">F6464_11550</name>
</gene>
<evidence type="ECO:0000259" key="3">
    <source>
        <dbReference type="Pfam" id="PF24595"/>
    </source>
</evidence>
<feature type="domain" description="Secretion system C-terminal sorting" evidence="2">
    <location>
        <begin position="582"/>
        <end position="652"/>
    </location>
</feature>
<dbReference type="AlphaFoldDB" id="A0A7J5ADC6"/>
<dbReference type="NCBIfam" id="TIGR04183">
    <property type="entry name" value="Por_Secre_tail"/>
    <property type="match status" value="1"/>
</dbReference>
<dbReference type="EMBL" id="WAEM01000006">
    <property type="protein sequence ID" value="KAB1155049.1"/>
    <property type="molecule type" value="Genomic_DNA"/>
</dbReference>
<reference evidence="4 5" key="1">
    <citation type="submission" date="2019-09" db="EMBL/GenBank/DDBJ databases">
        <title>Flavobacterium sp. nov., isolated from glacier ice.</title>
        <authorList>
            <person name="Liu Q."/>
        </authorList>
    </citation>
    <scope>NUCLEOTIDE SEQUENCE [LARGE SCALE GENOMIC DNA]</scope>
    <source>
        <strain evidence="4 5">NBRC 112527</strain>
    </source>
</reference>
<sequence>MRKVYFLVVGLFFFSGVKAQIVNIPDANFKEALLLSDSGGQIARDLSEKYFKIDANNDGEIQISEAENVWALNIRMLDIKSVEGISSFINLAHFYCYSNQISSLDVSALVNLQGLYCSSNQLTSLDLSNQKKLNSLMCDDNNLTSLSIKNTNINVSFLDFSKNMNLLYVCANDKQLPDVRNMILEYGYTNCHVNTYCSFDPGGTFYTIQGSQKFDSNNNGCDASDIVFPNLKFTISDGTITGSMIANATGNYFIPVQAGTKTITPILEDSSYFSISPNKTVVTFPKQASPFTQDFCITSNGVHPDLEVTVLSINRARPGFDASYKIVYKNKGNQTQTGSVNLTFDDAVLDFVIANPIATSQSTTNLSWNFTDLKPFETREIEVKVNVNSPLETPAVNGGDVLEYIARITSASPDETPADNSFTLNQTVVNSFDPNDKTCLEGATIAPSAVGKYVHYIIRFENKGTAEAENVVVKDIIDTSKFDINSLVVTQGSHPFVTKISETNKVEFIFENINLPFDDATNDGYMVFKIKTKPSLVVGDSFSNTASIYFDYNFPIITNTATTSVLQSLGTNDFEFSTFFNLYPNPAKQVLNIDVKKNIVVSSISIYNTLGQQILVIPNAQQTKQVDVSNLKTGNYFIKLTSDKGSAVGKFVKE</sequence>
<keyword evidence="5" id="KW-1185">Reference proteome</keyword>
<feature type="domain" description="DUF7619" evidence="3">
    <location>
        <begin position="433"/>
        <end position="563"/>
    </location>
</feature>
<evidence type="ECO:0000259" key="2">
    <source>
        <dbReference type="Pfam" id="PF18962"/>
    </source>
</evidence>
<dbReference type="InterPro" id="IPR026444">
    <property type="entry name" value="Secre_tail"/>
</dbReference>
<keyword evidence="1" id="KW-0732">Signal</keyword>
<organism evidence="4 5">
    <name type="scientific">Flavobacterium luteum</name>
    <dbReference type="NCBI Taxonomy" id="2026654"/>
    <lineage>
        <taxon>Bacteria</taxon>
        <taxon>Pseudomonadati</taxon>
        <taxon>Bacteroidota</taxon>
        <taxon>Flavobacteriia</taxon>
        <taxon>Flavobacteriales</taxon>
        <taxon>Flavobacteriaceae</taxon>
        <taxon>Flavobacterium</taxon>
    </lineage>
</organism>
<dbReference type="Gene3D" id="3.80.10.10">
    <property type="entry name" value="Ribonuclease Inhibitor"/>
    <property type="match status" value="1"/>
</dbReference>
<evidence type="ECO:0000313" key="5">
    <source>
        <dbReference type="Proteomes" id="UP000490922"/>
    </source>
</evidence>
<proteinExistence type="predicted"/>
<dbReference type="InterPro" id="IPR047589">
    <property type="entry name" value="DUF11_rpt"/>
</dbReference>
<evidence type="ECO:0000313" key="4">
    <source>
        <dbReference type="EMBL" id="KAB1155049.1"/>
    </source>
</evidence>
<accession>A0A7J5ADC6</accession>
<comment type="caution">
    <text evidence="4">The sequence shown here is derived from an EMBL/GenBank/DDBJ whole genome shotgun (WGS) entry which is preliminary data.</text>
</comment>
<dbReference type="OrthoDB" id="1110367at2"/>
<dbReference type="InterPro" id="IPR032675">
    <property type="entry name" value="LRR_dom_sf"/>
</dbReference>
<dbReference type="NCBIfam" id="TIGR01451">
    <property type="entry name" value="B_ant_repeat"/>
    <property type="match status" value="1"/>
</dbReference>
<name>A0A7J5ADC6_9FLAO</name>
<dbReference type="InterPro" id="IPR055353">
    <property type="entry name" value="DUF7619"/>
</dbReference>
<dbReference type="Proteomes" id="UP000490922">
    <property type="component" value="Unassembled WGS sequence"/>
</dbReference>
<protein>
    <submittedName>
        <fullName evidence="4">T9SS type A sorting domain-containing protein</fullName>
    </submittedName>
</protein>
<dbReference type="Pfam" id="PF18962">
    <property type="entry name" value="Por_Secre_tail"/>
    <property type="match status" value="1"/>
</dbReference>